<dbReference type="RefSeq" id="WP_114561801.1">
    <property type="nucleotide sequence ID" value="NZ_CP031124.1"/>
</dbReference>
<organism evidence="2 3">
    <name type="scientific">Ephemeroptericola cinctiostellae</name>
    <dbReference type="NCBI Taxonomy" id="2268024"/>
    <lineage>
        <taxon>Bacteria</taxon>
        <taxon>Pseudomonadati</taxon>
        <taxon>Pseudomonadota</taxon>
        <taxon>Betaproteobacteria</taxon>
        <taxon>Burkholderiales</taxon>
        <taxon>Burkholderiaceae</taxon>
        <taxon>Ephemeroptericola</taxon>
    </lineage>
</organism>
<protein>
    <recommendedName>
        <fullName evidence="4">Branched-chain amino acid transport protein (AzlD)</fullName>
    </recommendedName>
</protein>
<dbReference type="EMBL" id="CP031124">
    <property type="protein sequence ID" value="AXF84508.1"/>
    <property type="molecule type" value="Genomic_DNA"/>
</dbReference>
<dbReference type="InterPro" id="IPR008407">
    <property type="entry name" value="Brnchd-chn_aa_trnsp_AzlD"/>
</dbReference>
<dbReference type="KEGG" id="hyf:DTO96_100216"/>
<keyword evidence="1" id="KW-1133">Transmembrane helix</keyword>
<proteinExistence type="predicted"/>
<keyword evidence="3" id="KW-1185">Reference proteome</keyword>
<dbReference type="Proteomes" id="UP000252182">
    <property type="component" value="Chromosome"/>
</dbReference>
<evidence type="ECO:0008006" key="4">
    <source>
        <dbReference type="Google" id="ProtNLM"/>
    </source>
</evidence>
<sequence length="106" mass="12035">MMPLSQMLVMIALMGAITWGLRALPFFFKDWLNAHPLVDYIKTRFPLLMMLILVVYASEAYKTQHWADIQTAVLCMGLTAVLQFFFRNALLSLFAGVALYVVMVNG</sequence>
<reference evidence="3" key="1">
    <citation type="submission" date="2018-07" db="EMBL/GenBank/DDBJ databases">
        <authorList>
            <person name="Kim H."/>
        </authorList>
    </citation>
    <scope>NUCLEOTIDE SEQUENCE [LARGE SCALE GENOMIC DNA]</scope>
    <source>
        <strain evidence="3">F02</strain>
    </source>
</reference>
<gene>
    <name evidence="2" type="ORF">DTO96_100216</name>
</gene>
<feature type="transmembrane region" description="Helical" evidence="1">
    <location>
        <begin position="43"/>
        <end position="61"/>
    </location>
</feature>
<keyword evidence="1" id="KW-0472">Membrane</keyword>
<evidence type="ECO:0000313" key="2">
    <source>
        <dbReference type="EMBL" id="AXF84508.1"/>
    </source>
</evidence>
<name>A0A345D820_9BURK</name>
<keyword evidence="1" id="KW-0812">Transmembrane</keyword>
<feature type="transmembrane region" description="Helical" evidence="1">
    <location>
        <begin position="73"/>
        <end position="103"/>
    </location>
</feature>
<dbReference type="Pfam" id="PF05437">
    <property type="entry name" value="AzlD"/>
    <property type="match status" value="1"/>
</dbReference>
<evidence type="ECO:0000313" key="3">
    <source>
        <dbReference type="Proteomes" id="UP000252182"/>
    </source>
</evidence>
<accession>A0A345D820</accession>
<evidence type="ECO:0000256" key="1">
    <source>
        <dbReference type="SAM" id="Phobius"/>
    </source>
</evidence>
<dbReference type="OrthoDB" id="5324916at2"/>
<dbReference type="AlphaFoldDB" id="A0A345D820"/>